<evidence type="ECO:0000256" key="1">
    <source>
        <dbReference type="SAM" id="MobiDB-lite"/>
    </source>
</evidence>
<comment type="caution">
    <text evidence="2">The sequence shown here is derived from an EMBL/GenBank/DDBJ whole genome shotgun (WGS) entry which is preliminary data.</text>
</comment>
<evidence type="ECO:0000313" key="3">
    <source>
        <dbReference type="Proteomes" id="UP000291920"/>
    </source>
</evidence>
<feature type="region of interest" description="Disordered" evidence="1">
    <location>
        <begin position="1"/>
        <end position="64"/>
    </location>
</feature>
<dbReference type="RefSeq" id="WP_165361876.1">
    <property type="nucleotide sequence ID" value="NZ_RYUO01000003.1"/>
</dbReference>
<dbReference type="PANTHER" id="PTHR14136:SF17">
    <property type="entry name" value="BTB_POZ DOMAIN-CONTAINING PROTEIN KCTD9"/>
    <property type="match status" value="1"/>
</dbReference>
<dbReference type="Pfam" id="PF00805">
    <property type="entry name" value="Pentapeptide"/>
    <property type="match status" value="2"/>
</dbReference>
<dbReference type="EMBL" id="RYUT01000003">
    <property type="protein sequence ID" value="RYQ29816.1"/>
    <property type="molecule type" value="Genomic_DNA"/>
</dbReference>
<name>A0A4Q5AIT2_9BIFI</name>
<dbReference type="InterPro" id="IPR051082">
    <property type="entry name" value="Pentapeptide-BTB/POZ_domain"/>
</dbReference>
<proteinExistence type="predicted"/>
<protein>
    <submittedName>
        <fullName evidence="2">Pentapeptide repeat protein</fullName>
    </submittedName>
</protein>
<feature type="compositionally biased region" description="Basic and acidic residues" evidence="1">
    <location>
        <begin position="37"/>
        <end position="47"/>
    </location>
</feature>
<gene>
    <name evidence="2" type="ORF">PG2017B_1097</name>
</gene>
<dbReference type="AlphaFoldDB" id="A0A4Q5AIT2"/>
<dbReference type="Gene3D" id="2.160.20.80">
    <property type="entry name" value="E3 ubiquitin-protein ligase SopA"/>
    <property type="match status" value="1"/>
</dbReference>
<dbReference type="Proteomes" id="UP000291920">
    <property type="component" value="Unassembled WGS sequence"/>
</dbReference>
<dbReference type="SUPFAM" id="SSF141571">
    <property type="entry name" value="Pentapeptide repeat-like"/>
    <property type="match status" value="1"/>
</dbReference>
<evidence type="ECO:0000313" key="2">
    <source>
        <dbReference type="EMBL" id="RYQ29816.1"/>
    </source>
</evidence>
<reference evidence="2 3" key="1">
    <citation type="submission" date="2018-12" db="EMBL/GenBank/DDBJ databases">
        <title>Unveiling genomic diversity among members of the Bifidobacterium pseudolongum species, a widely distributed gut commensal of the animal kingdom.</title>
        <authorList>
            <person name="Lugli G.A."/>
            <person name="Duranti S."/>
            <person name="Albert K."/>
            <person name="Mancabelli L."/>
            <person name="Napoli S."/>
            <person name="Viappiani A."/>
            <person name="Anzalone R."/>
            <person name="Longhi G."/>
            <person name="Milani C."/>
            <person name="Turroni F."/>
            <person name="Alessandri G."/>
            <person name="Sela D.A."/>
            <person name="Van Sinderen D."/>
            <person name="Ventura M."/>
        </authorList>
    </citation>
    <scope>NUCLEOTIDE SEQUENCE [LARGE SCALE GENOMIC DNA]</scope>
    <source>
        <strain evidence="2 3">2017B</strain>
    </source>
</reference>
<dbReference type="PANTHER" id="PTHR14136">
    <property type="entry name" value="BTB_POZ DOMAIN-CONTAINING PROTEIN KCTD9"/>
    <property type="match status" value="1"/>
</dbReference>
<dbReference type="InterPro" id="IPR001646">
    <property type="entry name" value="5peptide_repeat"/>
</dbReference>
<accession>A0A4Q5AIT2</accession>
<organism evidence="2 3">
    <name type="scientific">Bifidobacterium pseudolongum subsp. globosum</name>
    <dbReference type="NCBI Taxonomy" id="1690"/>
    <lineage>
        <taxon>Bacteria</taxon>
        <taxon>Bacillati</taxon>
        <taxon>Actinomycetota</taxon>
        <taxon>Actinomycetes</taxon>
        <taxon>Bifidobacteriales</taxon>
        <taxon>Bifidobacteriaceae</taxon>
        <taxon>Bifidobacterium</taxon>
    </lineage>
</organism>
<sequence length="338" mass="35868">MTQPRKPKGAPNGTGGQYDTYAHTTPTGLPALDGELAWERERGEGGRVEQSQQPAPPVGVADGGYGRVDPYLPSPVRADLVEGSRVNGDLGAIPLQFRDLAWSEWDRVRMGGGANLNGANLTEARFDRVDAHDANLVRADLTGAVIRDSSLRGVRAAGVDLPHAQVTDTDMRGADLRNADVGHAALRNVDLSGARVEGVAFHRADTLSNVDLTGTGLTGASGTFDGLGQMSVVLGDRSQGVCRYERTVDGTHAGFYPPTPVGEPLRHPDMQASTQRGVSPVWASRRDMEMAVHAWGLGPDAVRVLDAHADYEHGVWRDTDIALCAATVDTIGGKPVTQ</sequence>